<evidence type="ECO:0000313" key="4">
    <source>
        <dbReference type="Proteomes" id="UP001150941"/>
    </source>
</evidence>
<reference evidence="3" key="1">
    <citation type="submission" date="2022-11" db="EMBL/GenBank/DDBJ databases">
        <authorList>
            <person name="Petersen C."/>
        </authorList>
    </citation>
    <scope>NUCLEOTIDE SEQUENCE</scope>
    <source>
        <strain evidence="3">IBT 19713</strain>
    </source>
</reference>
<evidence type="ECO:0000256" key="1">
    <source>
        <dbReference type="SAM" id="Phobius"/>
    </source>
</evidence>
<evidence type="ECO:0000313" key="3">
    <source>
        <dbReference type="EMBL" id="KAJ5238404.1"/>
    </source>
</evidence>
<dbReference type="OrthoDB" id="539398at2759"/>
<keyword evidence="1" id="KW-1133">Transmembrane helix</keyword>
<accession>A0A9W9TSZ2</accession>
<dbReference type="EMBL" id="JAPQKS010000003">
    <property type="protein sequence ID" value="KAJ5238404.1"/>
    <property type="molecule type" value="Genomic_DNA"/>
</dbReference>
<dbReference type="SUPFAM" id="SSF50475">
    <property type="entry name" value="FMN-binding split barrel"/>
    <property type="match status" value="1"/>
</dbReference>
<comment type="caution">
    <text evidence="3">The sequence shown here is derived from an EMBL/GenBank/DDBJ whole genome shotgun (WGS) entry which is preliminary data.</text>
</comment>
<organism evidence="3 4">
    <name type="scientific">Penicillium chermesinum</name>
    <dbReference type="NCBI Taxonomy" id="63820"/>
    <lineage>
        <taxon>Eukaryota</taxon>
        <taxon>Fungi</taxon>
        <taxon>Dikarya</taxon>
        <taxon>Ascomycota</taxon>
        <taxon>Pezizomycotina</taxon>
        <taxon>Eurotiomycetes</taxon>
        <taxon>Eurotiomycetidae</taxon>
        <taxon>Eurotiales</taxon>
        <taxon>Aspergillaceae</taxon>
        <taxon>Penicillium</taxon>
    </lineage>
</organism>
<dbReference type="InterPro" id="IPR011576">
    <property type="entry name" value="Pyridox_Oxase_N"/>
</dbReference>
<keyword evidence="1" id="KW-0472">Membrane</keyword>
<dbReference type="InterPro" id="IPR012349">
    <property type="entry name" value="Split_barrel_FMN-bd"/>
</dbReference>
<proteinExistence type="predicted"/>
<sequence>MGGYFAKIPESTVQWLLNQKVFWVATAPLSPTGHINISPKGGPDRYFGLTADNRQFWYLDLTGSGSETVSHLYENGRITVQFNAFEGAPRIMRLYGYGKVLEYGTSAFKKFVDQYSIDTIPGSRTIILVDIHQVGFACGYSVPKYEFKEHRTVLNDQFAKKEQKYLAGDEKEDITRYWAEKNSYSMDGLPGTLIAIDTSEKKGIKPLQKMEGPHAPARNLRPPVGYRLEQMILVAISSALVATLLVLYGPRVDLTVLKRGKEF</sequence>
<evidence type="ECO:0000259" key="2">
    <source>
        <dbReference type="Pfam" id="PF01243"/>
    </source>
</evidence>
<feature type="domain" description="Pyridoxamine 5'-phosphate oxidase N-terminal" evidence="2">
    <location>
        <begin position="10"/>
        <end position="136"/>
    </location>
</feature>
<dbReference type="Gene3D" id="2.30.110.10">
    <property type="entry name" value="Electron Transport, Fmn-binding Protein, Chain A"/>
    <property type="match status" value="1"/>
</dbReference>
<dbReference type="Proteomes" id="UP001150941">
    <property type="component" value="Unassembled WGS sequence"/>
</dbReference>
<dbReference type="RefSeq" id="XP_058331323.1">
    <property type="nucleotide sequence ID" value="XM_058472320.1"/>
</dbReference>
<feature type="transmembrane region" description="Helical" evidence="1">
    <location>
        <begin position="231"/>
        <end position="249"/>
    </location>
</feature>
<dbReference type="GeneID" id="83199623"/>
<dbReference type="AlphaFoldDB" id="A0A9W9TSZ2"/>
<name>A0A9W9TSZ2_9EURO</name>
<reference evidence="3" key="2">
    <citation type="journal article" date="2023" name="IMA Fungus">
        <title>Comparative genomic study of the Penicillium genus elucidates a diverse pangenome and 15 lateral gene transfer events.</title>
        <authorList>
            <person name="Petersen C."/>
            <person name="Sorensen T."/>
            <person name="Nielsen M.R."/>
            <person name="Sondergaard T.E."/>
            <person name="Sorensen J.L."/>
            <person name="Fitzpatrick D.A."/>
            <person name="Frisvad J.C."/>
            <person name="Nielsen K.L."/>
        </authorList>
    </citation>
    <scope>NUCLEOTIDE SEQUENCE</scope>
    <source>
        <strain evidence="3">IBT 19713</strain>
    </source>
</reference>
<gene>
    <name evidence="3" type="ORF">N7468_003023</name>
</gene>
<dbReference type="PANTHER" id="PTHR39336:SF3">
    <property type="entry name" value="PYRIDOXAMINE PHOSPHATE OXIDASE"/>
    <property type="match status" value="1"/>
</dbReference>
<protein>
    <recommendedName>
        <fullName evidence="2">Pyridoxamine 5'-phosphate oxidase N-terminal domain-containing protein</fullName>
    </recommendedName>
</protein>
<dbReference type="Pfam" id="PF01243">
    <property type="entry name" value="PNPOx_N"/>
    <property type="match status" value="1"/>
</dbReference>
<keyword evidence="1" id="KW-0812">Transmembrane</keyword>
<dbReference type="PANTHER" id="PTHR39336">
    <property type="entry name" value="PYRIDOXAMINE PHOSPHATE OXIDASE FAMILY PROTEIN (AFU_ORTHOLOGUE AFUA_6G11440)"/>
    <property type="match status" value="1"/>
</dbReference>
<keyword evidence="4" id="KW-1185">Reference proteome</keyword>